<keyword evidence="5" id="KW-0472">Membrane</keyword>
<dbReference type="Proteomes" id="UP000692954">
    <property type="component" value="Unassembled WGS sequence"/>
</dbReference>
<sequence length="302" mass="35640">MDVEQVELNIVPQISDQNQGNDQVQSSQLALNTVLLNARQSYLFKKGKLQLLTLKRFTQAILIYRIFYVLLCIIPFYKCPFQCNNTLLNILLLICIGLESFKIVETAYQLKKVTYYLELFILQVPQQVIPFSLNDFQTIFALRQALDKLHINAFYFRIIINIIWIIYYIIYVAFFFSNAKYYTNEQNVTVCFMLIIISLDSAFFIFPYVFHFIGWICLKSYDAIKKLTSKNNKLIRSLKIEKYVEGQQLSDENICIICWDSFKKDECYSRLKCNQNHIFHTTCIKIWIKTNITCPVCRSQLV</sequence>
<feature type="transmembrane region" description="Helical" evidence="5">
    <location>
        <begin position="57"/>
        <end position="77"/>
    </location>
</feature>
<dbReference type="InterPro" id="IPR001841">
    <property type="entry name" value="Znf_RING"/>
</dbReference>
<feature type="transmembrane region" description="Helical" evidence="5">
    <location>
        <begin position="188"/>
        <end position="210"/>
    </location>
</feature>
<organism evidence="7 8">
    <name type="scientific">Paramecium sonneborni</name>
    <dbReference type="NCBI Taxonomy" id="65129"/>
    <lineage>
        <taxon>Eukaryota</taxon>
        <taxon>Sar</taxon>
        <taxon>Alveolata</taxon>
        <taxon>Ciliophora</taxon>
        <taxon>Intramacronucleata</taxon>
        <taxon>Oligohymenophorea</taxon>
        <taxon>Peniculida</taxon>
        <taxon>Parameciidae</taxon>
        <taxon>Paramecium</taxon>
    </lineage>
</organism>
<evidence type="ECO:0000256" key="4">
    <source>
        <dbReference type="PROSITE-ProRule" id="PRU00175"/>
    </source>
</evidence>
<dbReference type="PROSITE" id="PS50089">
    <property type="entry name" value="ZF_RING_2"/>
    <property type="match status" value="1"/>
</dbReference>
<dbReference type="EMBL" id="CAJJDN010000033">
    <property type="protein sequence ID" value="CAD8075480.1"/>
    <property type="molecule type" value="Genomic_DNA"/>
</dbReference>
<keyword evidence="5" id="KW-0812">Transmembrane</keyword>
<dbReference type="GO" id="GO:0061630">
    <property type="term" value="F:ubiquitin protein ligase activity"/>
    <property type="evidence" value="ECO:0007669"/>
    <property type="project" value="TreeGrafter"/>
</dbReference>
<name>A0A8S1M5E3_9CILI</name>
<keyword evidence="2 4" id="KW-0863">Zinc-finger</keyword>
<evidence type="ECO:0000313" key="7">
    <source>
        <dbReference type="EMBL" id="CAD8075480.1"/>
    </source>
</evidence>
<evidence type="ECO:0000259" key="6">
    <source>
        <dbReference type="PROSITE" id="PS50089"/>
    </source>
</evidence>
<evidence type="ECO:0000256" key="1">
    <source>
        <dbReference type="ARBA" id="ARBA00022723"/>
    </source>
</evidence>
<feature type="domain" description="RING-type" evidence="6">
    <location>
        <begin position="255"/>
        <end position="298"/>
    </location>
</feature>
<dbReference type="InterPro" id="IPR051834">
    <property type="entry name" value="RING_finger_E3_ligase"/>
</dbReference>
<keyword evidence="8" id="KW-1185">Reference proteome</keyword>
<dbReference type="AlphaFoldDB" id="A0A8S1M5E3"/>
<proteinExistence type="predicted"/>
<evidence type="ECO:0000313" key="8">
    <source>
        <dbReference type="Proteomes" id="UP000692954"/>
    </source>
</evidence>
<dbReference type="Pfam" id="PF13639">
    <property type="entry name" value="zf-RING_2"/>
    <property type="match status" value="1"/>
</dbReference>
<feature type="transmembrane region" description="Helical" evidence="5">
    <location>
        <begin position="153"/>
        <end position="176"/>
    </location>
</feature>
<gene>
    <name evidence="7" type="ORF">PSON_ATCC_30995.1.T0330251</name>
</gene>
<evidence type="ECO:0000256" key="3">
    <source>
        <dbReference type="ARBA" id="ARBA00022833"/>
    </source>
</evidence>
<comment type="caution">
    <text evidence="7">The sequence shown here is derived from an EMBL/GenBank/DDBJ whole genome shotgun (WGS) entry which is preliminary data.</text>
</comment>
<dbReference type="PANTHER" id="PTHR45931:SF3">
    <property type="entry name" value="RING ZINC FINGER-CONTAINING PROTEIN"/>
    <property type="match status" value="1"/>
</dbReference>
<feature type="transmembrane region" description="Helical" evidence="5">
    <location>
        <begin position="83"/>
        <end position="101"/>
    </location>
</feature>
<accession>A0A8S1M5E3</accession>
<keyword evidence="3" id="KW-0862">Zinc</keyword>
<evidence type="ECO:0000256" key="5">
    <source>
        <dbReference type="SAM" id="Phobius"/>
    </source>
</evidence>
<dbReference type="GO" id="GO:0006511">
    <property type="term" value="P:ubiquitin-dependent protein catabolic process"/>
    <property type="evidence" value="ECO:0007669"/>
    <property type="project" value="TreeGrafter"/>
</dbReference>
<protein>
    <recommendedName>
        <fullName evidence="6">RING-type domain-containing protein</fullName>
    </recommendedName>
</protein>
<keyword evidence="5" id="KW-1133">Transmembrane helix</keyword>
<keyword evidence="1" id="KW-0479">Metal-binding</keyword>
<dbReference type="PANTHER" id="PTHR45931">
    <property type="entry name" value="SI:CH211-59O9.10"/>
    <property type="match status" value="1"/>
</dbReference>
<dbReference type="GO" id="GO:0008270">
    <property type="term" value="F:zinc ion binding"/>
    <property type="evidence" value="ECO:0007669"/>
    <property type="project" value="UniProtKB-KW"/>
</dbReference>
<reference evidence="7" key="1">
    <citation type="submission" date="2021-01" db="EMBL/GenBank/DDBJ databases">
        <authorList>
            <consortium name="Genoscope - CEA"/>
            <person name="William W."/>
        </authorList>
    </citation>
    <scope>NUCLEOTIDE SEQUENCE</scope>
</reference>
<dbReference type="GO" id="GO:0005634">
    <property type="term" value="C:nucleus"/>
    <property type="evidence" value="ECO:0007669"/>
    <property type="project" value="TreeGrafter"/>
</dbReference>
<evidence type="ECO:0000256" key="2">
    <source>
        <dbReference type="ARBA" id="ARBA00022771"/>
    </source>
</evidence>
<dbReference type="OrthoDB" id="305118at2759"/>